<dbReference type="EMBL" id="JAPUFD010000011">
    <property type="protein sequence ID" value="MDI1490272.1"/>
    <property type="molecule type" value="Genomic_DNA"/>
</dbReference>
<dbReference type="Gene3D" id="3.70.10.10">
    <property type="match status" value="1"/>
</dbReference>
<dbReference type="GO" id="GO:0006281">
    <property type="term" value="P:DNA repair"/>
    <property type="evidence" value="ECO:0007669"/>
    <property type="project" value="UniProtKB-KW"/>
</dbReference>
<keyword evidence="3" id="KW-0227">DNA damage</keyword>
<dbReference type="GO" id="GO:0030896">
    <property type="term" value="C:checkpoint clamp complex"/>
    <property type="evidence" value="ECO:0007669"/>
    <property type="project" value="TreeGrafter"/>
</dbReference>
<name>A0AA43QPN1_9LECA</name>
<reference evidence="6" key="1">
    <citation type="journal article" date="2023" name="Genome Biol. Evol.">
        <title>First Whole Genome Sequence and Flow Cytometry Genome Size Data for the Lichen-Forming Fungus Ramalina farinacea (Ascomycota).</title>
        <authorList>
            <person name="Llewellyn T."/>
            <person name="Mian S."/>
            <person name="Hill R."/>
            <person name="Leitch I.J."/>
            <person name="Gaya E."/>
        </authorList>
    </citation>
    <scope>NUCLEOTIDE SEQUENCE</scope>
    <source>
        <strain evidence="6">LIQ254RAFAR</strain>
    </source>
</reference>
<evidence type="ECO:0000256" key="3">
    <source>
        <dbReference type="ARBA" id="ARBA00022763"/>
    </source>
</evidence>
<accession>A0AA43QPN1</accession>
<dbReference type="EC" id="3.1.11.2" evidence="6"/>
<comment type="caution">
    <text evidence="6">The sequence shown here is derived from an EMBL/GenBank/DDBJ whole genome shotgun (WGS) entry which is preliminary data.</text>
</comment>
<dbReference type="InterPro" id="IPR003021">
    <property type="entry name" value="Rad1_Rec1_Rad17"/>
</dbReference>
<dbReference type="PRINTS" id="PR01246">
    <property type="entry name" value="RAD1REPAIR"/>
</dbReference>
<comment type="subcellular location">
    <subcellularLocation>
        <location evidence="1">Nucleus</location>
    </subcellularLocation>
</comment>
<evidence type="ECO:0000256" key="1">
    <source>
        <dbReference type="ARBA" id="ARBA00004123"/>
    </source>
</evidence>
<dbReference type="Proteomes" id="UP001161017">
    <property type="component" value="Unassembled WGS sequence"/>
</dbReference>
<dbReference type="AlphaFoldDB" id="A0AA43QPN1"/>
<gene>
    <name evidence="6" type="primary">rad1</name>
    <name evidence="6" type="ORF">OHK93_001472</name>
</gene>
<dbReference type="GO" id="GO:0000077">
    <property type="term" value="P:DNA damage checkpoint signaling"/>
    <property type="evidence" value="ECO:0007669"/>
    <property type="project" value="InterPro"/>
</dbReference>
<organism evidence="6 7">
    <name type="scientific">Ramalina farinacea</name>
    <dbReference type="NCBI Taxonomy" id="258253"/>
    <lineage>
        <taxon>Eukaryota</taxon>
        <taxon>Fungi</taxon>
        <taxon>Dikarya</taxon>
        <taxon>Ascomycota</taxon>
        <taxon>Pezizomycotina</taxon>
        <taxon>Lecanoromycetes</taxon>
        <taxon>OSLEUM clade</taxon>
        <taxon>Lecanoromycetidae</taxon>
        <taxon>Lecanorales</taxon>
        <taxon>Lecanorineae</taxon>
        <taxon>Ramalinaceae</taxon>
        <taxon>Ramalina</taxon>
    </lineage>
</organism>
<evidence type="ECO:0000256" key="5">
    <source>
        <dbReference type="ARBA" id="ARBA00023242"/>
    </source>
</evidence>
<dbReference type="PANTHER" id="PTHR10870:SF0">
    <property type="entry name" value="CELL CYCLE CHECKPOINT PROTEIN RAD1"/>
    <property type="match status" value="1"/>
</dbReference>
<dbReference type="GO" id="GO:0008311">
    <property type="term" value="F:double-stranded DNA 3'-5' DNA exonuclease activity"/>
    <property type="evidence" value="ECO:0007669"/>
    <property type="project" value="UniProtKB-EC"/>
</dbReference>
<dbReference type="PANTHER" id="PTHR10870">
    <property type="entry name" value="CELL CYCLE CHECKPOINT PROTEIN RAD1"/>
    <property type="match status" value="1"/>
</dbReference>
<dbReference type="PRINTS" id="PR01245">
    <property type="entry name" value="RAD1REC1"/>
</dbReference>
<evidence type="ECO:0000313" key="6">
    <source>
        <dbReference type="EMBL" id="MDI1490272.1"/>
    </source>
</evidence>
<keyword evidence="4" id="KW-0234">DNA repair</keyword>
<protein>
    <submittedName>
        <fullName evidence="6">Checkpoint clamp complex protein Rad1</fullName>
        <ecNumber evidence="6">3.1.11.2</ecNumber>
    </submittedName>
</protein>
<evidence type="ECO:0000256" key="4">
    <source>
        <dbReference type="ARBA" id="ARBA00023204"/>
    </source>
</evidence>
<keyword evidence="7" id="KW-1185">Reference proteome</keyword>
<sequence>MLPFVSHAPGIAFLDKALFTAYSFRSPSADRSENDDEAEIPPFEISLSSLLETLQIFGVNDLTSKDRWSTRHGSATSSFEPQKVLGMSGLCRLSYAAVGDPFCIILEEAGVTTNCELTTYEAPDLEEIPLQKDAIAQKIIMRADWLHDAVQEISTTSPKRLTISSSPQAPFFMLSSTGPLGSATIEFSKDAQLLETFNVPQPTRNSYKYSLIKGASRAMAAANKVSIRSDEQGVLSLQFMIETEQDGKGPAFAFVDFRFVPYVDEEEEGDDGS</sequence>
<comment type="similarity">
    <text evidence="2">Belongs to the rad1 family.</text>
</comment>
<proteinExistence type="inferred from homology"/>
<evidence type="ECO:0000256" key="2">
    <source>
        <dbReference type="ARBA" id="ARBA00010991"/>
    </source>
</evidence>
<dbReference type="InterPro" id="IPR046938">
    <property type="entry name" value="DNA_clamp_sf"/>
</dbReference>
<dbReference type="Pfam" id="PF02144">
    <property type="entry name" value="Rad1"/>
    <property type="match status" value="1"/>
</dbReference>
<evidence type="ECO:0000313" key="7">
    <source>
        <dbReference type="Proteomes" id="UP001161017"/>
    </source>
</evidence>
<dbReference type="SUPFAM" id="SSF55979">
    <property type="entry name" value="DNA clamp"/>
    <property type="match status" value="1"/>
</dbReference>
<keyword evidence="6" id="KW-0378">Hydrolase</keyword>
<dbReference type="InterPro" id="IPR003011">
    <property type="entry name" value="Cell_cycle_checkpoint_Rad1"/>
</dbReference>
<keyword evidence="5" id="KW-0539">Nucleus</keyword>